<dbReference type="RefSeq" id="YP_010050701.1">
    <property type="nucleotide sequence ID" value="NC_054432.1"/>
</dbReference>
<protein>
    <submittedName>
        <fullName evidence="1">Uncharacterized protein</fullName>
    </submittedName>
</protein>
<proteinExistence type="predicted"/>
<organism evidence="1 2">
    <name type="scientific">Mycobacterium phage phiT46-1</name>
    <dbReference type="NCBI Taxonomy" id="2775045"/>
    <lineage>
        <taxon>Viruses</taxon>
        <taxon>Duplodnaviria</taxon>
        <taxon>Heunggongvirae</taxon>
        <taxon>Uroviricota</taxon>
        <taxon>Caudoviricetes</taxon>
        <taxon>Mycoabscvirus</taxon>
        <taxon>Mycoabscvirus phiT46-1</taxon>
    </lineage>
</organism>
<dbReference type="KEGG" id="vg:63911435"/>
<dbReference type="GeneID" id="63911435"/>
<dbReference type="EMBL" id="MW353181">
    <property type="protein sequence ID" value="QPP19712.1"/>
    <property type="molecule type" value="Genomic_DNA"/>
</dbReference>
<keyword evidence="2" id="KW-1185">Reference proteome</keyword>
<name>A0A7T1TTJ9_9CAUD</name>
<evidence type="ECO:0000313" key="1">
    <source>
        <dbReference type="EMBL" id="QPP19712.1"/>
    </source>
</evidence>
<sequence length="93" mass="10288">MARPPRDRFPNACVGDLVETPTGWTVVSPTYCPNWHSIEEPGWKHSTATCACKTRHYTWTCHCGATTYAPKLGPNCQIRGGCEGVMPPDHSRT</sequence>
<reference evidence="1 2" key="1">
    <citation type="submission" date="2020-12" db="EMBL/GenBank/DDBJ databases">
        <authorList>
            <person name="Amarh E.D."/>
            <person name="Dedrick R.M."/>
            <person name="Garlena R.A."/>
            <person name="Russell D.A."/>
            <person name="Jacobs-Sera D."/>
            <person name="Hatfull G.F."/>
        </authorList>
    </citation>
    <scope>NUCLEOTIDE SEQUENCE [LARGE SCALE GENOMIC DNA]</scope>
</reference>
<dbReference type="Proteomes" id="UP000594984">
    <property type="component" value="Segment"/>
</dbReference>
<gene>
    <name evidence="1" type="primary">78</name>
    <name evidence="1" type="ORF">PHIT46-1_78</name>
</gene>
<accession>A0A7T1TTJ9</accession>
<evidence type="ECO:0000313" key="2">
    <source>
        <dbReference type="Proteomes" id="UP000594984"/>
    </source>
</evidence>